<evidence type="ECO:0000313" key="7">
    <source>
        <dbReference type="EMBL" id="KGF52763.1"/>
    </source>
</evidence>
<dbReference type="RefSeq" id="WP_036854391.1">
    <property type="nucleotide sequence ID" value="NZ_JRNU01000008.1"/>
</dbReference>
<comment type="subcellular location">
    <subcellularLocation>
        <location evidence="1">Membrane</location>
        <topology evidence="1">Single-pass membrane protein</topology>
    </subcellularLocation>
</comment>
<organism evidence="7 8">
    <name type="scientific">Prevotella amnii DNF00058</name>
    <dbReference type="NCBI Taxonomy" id="1401066"/>
    <lineage>
        <taxon>Bacteria</taxon>
        <taxon>Pseudomonadati</taxon>
        <taxon>Bacteroidota</taxon>
        <taxon>Bacteroidia</taxon>
        <taxon>Bacteroidales</taxon>
        <taxon>Prevotellaceae</taxon>
        <taxon>Prevotella</taxon>
    </lineage>
</organism>
<evidence type="ECO:0000256" key="3">
    <source>
        <dbReference type="ARBA" id="ARBA00022989"/>
    </source>
</evidence>
<evidence type="ECO:0000259" key="6">
    <source>
        <dbReference type="Pfam" id="PF04357"/>
    </source>
</evidence>
<feature type="transmembrane region" description="Helical" evidence="5">
    <location>
        <begin position="7"/>
        <end position="28"/>
    </location>
</feature>
<evidence type="ECO:0000256" key="2">
    <source>
        <dbReference type="ARBA" id="ARBA00022692"/>
    </source>
</evidence>
<keyword evidence="8" id="KW-1185">Reference proteome</keyword>
<protein>
    <recommendedName>
        <fullName evidence="6">Translocation and assembly module TamB C-terminal domain-containing protein</fullName>
    </recommendedName>
</protein>
<dbReference type="InterPro" id="IPR007452">
    <property type="entry name" value="TamB_C"/>
</dbReference>
<keyword evidence="4 5" id="KW-0472">Membrane</keyword>
<sequence length="1706" mass="188819">MKKGLKVMIAIVLTPVITFLLLLLLLYIPPVQNWAVKKVAAHISETTNMTVSLKHVRLSFPLDLQLDSLLLTQPNLSIKNKIDTIADMQQLIAKVQLMPLIDGKVEVDELTFKKLKANTANFIGDLRIRGDIERLHLISHNIDIKDEALKLNRADIRGGWLDIALGDTIPKDTTKKKTLWKIKIDKINIDKTRFALHLPGDSLQLKAQFDKVEALQTQLLLHDDIYKIGQFDWNGGAFSYVLPYKKAKQKGFDANHLHIKDINIGLSSFIFSKECLKFAVRAANMREGSGLTINELSGAFAYNNKAINLSDFHIKLPTSMLNGRLAMDLNAFDAINPGRLTTALEGYVTKADLKPFLYAMPRSVYKSLPAAPLKMSGTVVGNLQHISFRKLRIAMLGHFDFSGSGNIANIVGKQPFYSNFSVKGNAANLYFIRDIMPKSIAKTLFLPRNIGVNGHLTLGKNYYAGNMFLSQGGGTVKALFAYNIHANSYKANIKARQFPLHHFLPTMGLSRFSGALMAYGRGTDVMSRSSYSTVAMNIAQLRYDKYTLDGFRGKISKHGNKLFAAINSTNKMIGGRFTYKGNVSSKLIDGHIKGHLTRIDLHSLGAMKERYVLSGWTDAHVSSNMKDKHFFKGTLHTLKITDESKRGKQLLLTDNLLAMVDVAGKRMQAKLQGHIVDANLKGLNITKKAYHIGTRANILYTQSSANSHNVTGKVSDFALTEHRDNTVIPLLKGSFDMSLSMKGKHIGGSLEGNLSNADLYEVGVVDKPLRASGELNISFASNGGDELKAKGLLGKVVIDEKNKQYTTDDVLIDVASKQNSFTAKVDGGDFHLYTTMDKGLLQLGKNANALSQAITKQIKDKHIDQQALLNLLPRGILQLKSGGSNLFRELLSSKGYSFAHTDVSLMSSPSRGLDGVIKIDSLVCDSMQMDKVNIELKSTDGKIGYNAWVANSSKNSYPYTAFFDGALYEGGIKTHSAILDEKGRVGIDIGLQLAMAENGLRFNIISKQAIVGYKTFNVNPLNYIYIGRDKRVSANLDFVAKDGTGLKVRTDDDDEASLQNLTLSVHKFELGYLFRLIPFMPNLSGELDGDYHIIQTPTQVSVSSDMGIKHFVYENSPIGNVGLQMVYMPKGDKSHYIDAIISKDDVEVGTLNGTYDSAGEGCLNAVLSMNKFPLSYVNGFIPEKIVGLYGEGDGSLTVQGKLSSLDITGKVYAHGAYLRSDPYGVKMRFGEKPLVIEDSKIALTDFKVYDNNNNPLTLNGTLDISNTNNMMLNVALNAQNFQLINAKENPRSEAYGKAIVDFMGSVRGEVSNLHLSGILNVLGSTDMNYIVKDQSLMSDTKLQDLVKFANFKDTTTKVIPRGDLKGFSMDLHMNIDEQARIKTILNPEHTNYIDMIGGGNLNLSYDPVNGVQLRGRYTLNSGKMKYTMDVIPLRTFYIRQGSYVNFTGDPMLPTLNIEATENVRANVSTGTGSGRLVDFLCGVKLTKQFPKPSIEFIIEAPEDQEMTNSLKTKSVEERSKLAVTMLASGLYFDGDNISNANNAMSGALASFLQTQVNSITGRALNSMGLDLSANLETAADVNGALHTDYTFKFSKRLWNNRLKIILGGRVSTGSALARENGAYFDNFSIEYRLNRNETKYLKLYYEREAYDWLEGNLSEYGIGFLWRRKISRFWDILRLRKDAPSLPKPVIADTIPAIIKYPPLKF</sequence>
<dbReference type="EMBL" id="JRNU01000008">
    <property type="protein sequence ID" value="KGF52763.1"/>
    <property type="molecule type" value="Genomic_DNA"/>
</dbReference>
<evidence type="ECO:0000256" key="1">
    <source>
        <dbReference type="ARBA" id="ARBA00004167"/>
    </source>
</evidence>
<keyword evidence="3 5" id="KW-1133">Transmembrane helix</keyword>
<evidence type="ECO:0000313" key="8">
    <source>
        <dbReference type="Proteomes" id="UP000029614"/>
    </source>
</evidence>
<keyword evidence="2 5" id="KW-0812">Transmembrane</keyword>
<feature type="domain" description="Translocation and assembly module TamB C-terminal" evidence="6">
    <location>
        <begin position="1249"/>
        <end position="1637"/>
    </location>
</feature>
<name>A0A096B0F5_9BACT</name>
<accession>A0A096B0F5</accession>
<proteinExistence type="predicted"/>
<dbReference type="Proteomes" id="UP000029614">
    <property type="component" value="Unassembled WGS sequence"/>
</dbReference>
<dbReference type="PANTHER" id="PTHR36985:SF1">
    <property type="entry name" value="TRANSLOCATION AND ASSEMBLY MODULE SUBUNIT TAMB"/>
    <property type="match status" value="1"/>
</dbReference>
<evidence type="ECO:0000256" key="5">
    <source>
        <dbReference type="SAM" id="Phobius"/>
    </source>
</evidence>
<comment type="caution">
    <text evidence="7">The sequence shown here is derived from an EMBL/GenBank/DDBJ whole genome shotgun (WGS) entry which is preliminary data.</text>
</comment>
<gene>
    <name evidence="7" type="ORF">HMPREF9302_02615</name>
</gene>
<evidence type="ECO:0000256" key="4">
    <source>
        <dbReference type="ARBA" id="ARBA00023136"/>
    </source>
</evidence>
<dbReference type="OrthoDB" id="9811276at2"/>
<dbReference type="GO" id="GO:0005886">
    <property type="term" value="C:plasma membrane"/>
    <property type="evidence" value="ECO:0007669"/>
    <property type="project" value="InterPro"/>
</dbReference>
<dbReference type="Pfam" id="PF04357">
    <property type="entry name" value="TamB"/>
    <property type="match status" value="1"/>
</dbReference>
<dbReference type="GO" id="GO:0009306">
    <property type="term" value="P:protein secretion"/>
    <property type="evidence" value="ECO:0007669"/>
    <property type="project" value="InterPro"/>
</dbReference>
<reference evidence="7 8" key="1">
    <citation type="submission" date="2014-07" db="EMBL/GenBank/DDBJ databases">
        <authorList>
            <person name="McCorrison J."/>
            <person name="Sanka R."/>
            <person name="Torralba M."/>
            <person name="Gillis M."/>
            <person name="Haft D.H."/>
            <person name="Methe B."/>
            <person name="Sutton G."/>
            <person name="Nelson K.E."/>
        </authorList>
    </citation>
    <scope>NUCLEOTIDE SEQUENCE [LARGE SCALE GENOMIC DNA]</scope>
    <source>
        <strain evidence="7 8">DNF00058</strain>
    </source>
</reference>
<dbReference type="PANTHER" id="PTHR36985">
    <property type="entry name" value="TRANSLOCATION AND ASSEMBLY MODULE SUBUNIT TAMB"/>
    <property type="match status" value="1"/>
</dbReference>